<dbReference type="EMBL" id="ML119738">
    <property type="protein sequence ID" value="RPA76752.1"/>
    <property type="molecule type" value="Genomic_DNA"/>
</dbReference>
<dbReference type="Proteomes" id="UP000275078">
    <property type="component" value="Unassembled WGS sequence"/>
</dbReference>
<proteinExistence type="predicted"/>
<evidence type="ECO:0000313" key="2">
    <source>
        <dbReference type="Proteomes" id="UP000275078"/>
    </source>
</evidence>
<accession>A0A3N4HSF8</accession>
<gene>
    <name evidence="1" type="ORF">BJ508DRAFT_310777</name>
</gene>
<protein>
    <submittedName>
        <fullName evidence="1">Uncharacterized protein</fullName>
    </submittedName>
</protein>
<dbReference type="AlphaFoldDB" id="A0A3N4HSF8"/>
<sequence length="111" mass="12530">MYVLSSWFLASGNLSACCKRHYLEEMFPTTCRRKYCAGFFKSQDLNSAVHTLVTSFVGIPETRCAMHPHFRKNSGFLKILRLTLSRVRGSPWPSSPILRILSVLDATLCTG</sequence>
<keyword evidence="2" id="KW-1185">Reference proteome</keyword>
<reference evidence="1 2" key="1">
    <citation type="journal article" date="2018" name="Nat. Ecol. Evol.">
        <title>Pezizomycetes genomes reveal the molecular basis of ectomycorrhizal truffle lifestyle.</title>
        <authorList>
            <person name="Murat C."/>
            <person name="Payen T."/>
            <person name="Noel B."/>
            <person name="Kuo A."/>
            <person name="Morin E."/>
            <person name="Chen J."/>
            <person name="Kohler A."/>
            <person name="Krizsan K."/>
            <person name="Balestrini R."/>
            <person name="Da Silva C."/>
            <person name="Montanini B."/>
            <person name="Hainaut M."/>
            <person name="Levati E."/>
            <person name="Barry K.W."/>
            <person name="Belfiori B."/>
            <person name="Cichocki N."/>
            <person name="Clum A."/>
            <person name="Dockter R.B."/>
            <person name="Fauchery L."/>
            <person name="Guy J."/>
            <person name="Iotti M."/>
            <person name="Le Tacon F."/>
            <person name="Lindquist E.A."/>
            <person name="Lipzen A."/>
            <person name="Malagnac F."/>
            <person name="Mello A."/>
            <person name="Molinier V."/>
            <person name="Miyauchi S."/>
            <person name="Poulain J."/>
            <person name="Riccioni C."/>
            <person name="Rubini A."/>
            <person name="Sitrit Y."/>
            <person name="Splivallo R."/>
            <person name="Traeger S."/>
            <person name="Wang M."/>
            <person name="Zifcakova L."/>
            <person name="Wipf D."/>
            <person name="Zambonelli A."/>
            <person name="Paolocci F."/>
            <person name="Nowrousian M."/>
            <person name="Ottonello S."/>
            <person name="Baldrian P."/>
            <person name="Spatafora J.W."/>
            <person name="Henrissat B."/>
            <person name="Nagy L.G."/>
            <person name="Aury J.M."/>
            <person name="Wincker P."/>
            <person name="Grigoriev I.V."/>
            <person name="Bonfante P."/>
            <person name="Martin F.M."/>
        </authorList>
    </citation>
    <scope>NUCLEOTIDE SEQUENCE [LARGE SCALE GENOMIC DNA]</scope>
    <source>
        <strain evidence="1 2">RN42</strain>
    </source>
</reference>
<organism evidence="1 2">
    <name type="scientific">Ascobolus immersus RN42</name>
    <dbReference type="NCBI Taxonomy" id="1160509"/>
    <lineage>
        <taxon>Eukaryota</taxon>
        <taxon>Fungi</taxon>
        <taxon>Dikarya</taxon>
        <taxon>Ascomycota</taxon>
        <taxon>Pezizomycotina</taxon>
        <taxon>Pezizomycetes</taxon>
        <taxon>Pezizales</taxon>
        <taxon>Ascobolaceae</taxon>
        <taxon>Ascobolus</taxon>
    </lineage>
</organism>
<name>A0A3N4HSF8_ASCIM</name>
<evidence type="ECO:0000313" key="1">
    <source>
        <dbReference type="EMBL" id="RPA76752.1"/>
    </source>
</evidence>